<proteinExistence type="predicted"/>
<reference evidence="3 4" key="1">
    <citation type="submission" date="2020-04" db="EMBL/GenBank/DDBJ databases">
        <authorList>
            <person name="Hitch T.C.A."/>
            <person name="Wylensek D."/>
            <person name="Clavel T."/>
        </authorList>
    </citation>
    <scope>NUCLEOTIDE SEQUENCE [LARGE SCALE GENOMIC DNA]</scope>
    <source>
        <strain evidence="3 4">WB01_D5_05</strain>
    </source>
</reference>
<dbReference type="CDD" id="cd05829">
    <property type="entry name" value="Sortase_F"/>
    <property type="match status" value="1"/>
</dbReference>
<evidence type="ECO:0000256" key="1">
    <source>
        <dbReference type="ARBA" id="ARBA00022801"/>
    </source>
</evidence>
<dbReference type="InterPro" id="IPR023365">
    <property type="entry name" value="Sortase_dom-sf"/>
</dbReference>
<organism evidence="3 4">
    <name type="scientific">Aneurinibacillus aneurinilyticus</name>
    <name type="common">Bacillus aneurinolyticus</name>
    <dbReference type="NCBI Taxonomy" id="1391"/>
    <lineage>
        <taxon>Bacteria</taxon>
        <taxon>Bacillati</taxon>
        <taxon>Bacillota</taxon>
        <taxon>Bacilli</taxon>
        <taxon>Bacillales</taxon>
        <taxon>Paenibacillaceae</taxon>
        <taxon>Aneurinibacillus group</taxon>
        <taxon>Aneurinibacillus</taxon>
    </lineage>
</organism>
<feature type="active site" description="Acyl-thioester intermediate" evidence="2">
    <location>
        <position position="185"/>
    </location>
</feature>
<dbReference type="InterPro" id="IPR042001">
    <property type="entry name" value="Sortase_F"/>
</dbReference>
<dbReference type="SUPFAM" id="SSF63817">
    <property type="entry name" value="Sortase"/>
    <property type="match status" value="1"/>
</dbReference>
<name>A0A848CUW7_ANEAE</name>
<gene>
    <name evidence="3" type="ORF">HF838_07995</name>
</gene>
<feature type="active site" description="Proton donor/acceptor" evidence="2">
    <location>
        <position position="119"/>
    </location>
</feature>
<accession>A0A848CUW7</accession>
<sequence length="208" mass="23114">MKKRGAFPFFFIYAGDVIMNKAIRIIFLATFLLSSIHTSLFTHIRSEHTIGAAVREAYKPKIIIPTRLEVPSIKLIAPVEPVGILANGQMGVPASFEKAGILMPWTKPGENGNAVIAGHFDHYTGPAIFYHLRKLKSGDKVFLYDDKGTKLVFIVKTVESFKVKEAPLERIFGASPKARLNLITCAGKFNKKTQEHAQRLVVFTEISS</sequence>
<dbReference type="AlphaFoldDB" id="A0A848CUW7"/>
<protein>
    <submittedName>
        <fullName evidence="3">Class F sortase</fullName>
    </submittedName>
</protein>
<dbReference type="Proteomes" id="UP000561326">
    <property type="component" value="Unassembled WGS sequence"/>
</dbReference>
<evidence type="ECO:0000256" key="2">
    <source>
        <dbReference type="PIRSR" id="PIRSR605754-1"/>
    </source>
</evidence>
<evidence type="ECO:0000313" key="3">
    <source>
        <dbReference type="EMBL" id="NME98199.1"/>
    </source>
</evidence>
<dbReference type="Gene3D" id="2.40.260.10">
    <property type="entry name" value="Sortase"/>
    <property type="match status" value="1"/>
</dbReference>
<dbReference type="EMBL" id="JABAGO010000011">
    <property type="protein sequence ID" value="NME98199.1"/>
    <property type="molecule type" value="Genomic_DNA"/>
</dbReference>
<dbReference type="Pfam" id="PF04203">
    <property type="entry name" value="Sortase"/>
    <property type="match status" value="1"/>
</dbReference>
<comment type="caution">
    <text evidence="3">The sequence shown here is derived from an EMBL/GenBank/DDBJ whole genome shotgun (WGS) entry which is preliminary data.</text>
</comment>
<dbReference type="InterPro" id="IPR005754">
    <property type="entry name" value="Sortase"/>
</dbReference>
<evidence type="ECO:0000313" key="4">
    <source>
        <dbReference type="Proteomes" id="UP000561326"/>
    </source>
</evidence>
<keyword evidence="1" id="KW-0378">Hydrolase</keyword>
<dbReference type="GO" id="GO:0016787">
    <property type="term" value="F:hydrolase activity"/>
    <property type="evidence" value="ECO:0007669"/>
    <property type="project" value="UniProtKB-KW"/>
</dbReference>